<evidence type="ECO:0000313" key="2">
    <source>
        <dbReference type="Proteomes" id="UP000440578"/>
    </source>
</evidence>
<dbReference type="AlphaFoldDB" id="A0A6A4W863"/>
<proteinExistence type="predicted"/>
<protein>
    <submittedName>
        <fullName evidence="1">Uncharacterized protein</fullName>
    </submittedName>
</protein>
<dbReference type="Pfam" id="PF07841">
    <property type="entry name" value="DM4_12"/>
    <property type="match status" value="1"/>
</dbReference>
<evidence type="ECO:0000313" key="1">
    <source>
        <dbReference type="EMBL" id="KAF0299860.1"/>
    </source>
</evidence>
<dbReference type="Proteomes" id="UP000440578">
    <property type="component" value="Unassembled WGS sequence"/>
</dbReference>
<comment type="caution">
    <text evidence="1">The sequence shown here is derived from an EMBL/GenBank/DDBJ whole genome shotgun (WGS) entry which is preliminary data.</text>
</comment>
<dbReference type="PANTHER" id="PTHR21398:SF6">
    <property type="entry name" value="AGAP007094-PA"/>
    <property type="match status" value="1"/>
</dbReference>
<reference evidence="1 2" key="1">
    <citation type="submission" date="2019-07" db="EMBL/GenBank/DDBJ databases">
        <title>Draft genome assembly of a fouling barnacle, Amphibalanus amphitrite (Darwin, 1854): The first reference genome for Thecostraca.</title>
        <authorList>
            <person name="Kim W."/>
        </authorList>
    </citation>
    <scope>NUCLEOTIDE SEQUENCE [LARGE SCALE GENOMIC DNA]</scope>
    <source>
        <strain evidence="1">SNU_AA5</strain>
        <tissue evidence="1">Soma without cirri and trophi</tissue>
    </source>
</reference>
<sequence>MRTNLKISNDGAIQIRHSTLNTDSTDDTEEAKPRILLRKRRTTELPSNANIRFESKLTVPQVPTGLYQVWFGPVRFYIQQLFSSTRWVPMRAAVMLTALVSLTVASNPVLLDPEGNCHVRMRRMVHRTRRFIAPGATWKLEFGVEIFWSGFEIWARIPVNYRLDDLFSGRMREASARDIADIVSQQLAADRGSASTAALKQLAESSLRQQAAQGSTLFFTGRAVAEDQLNIFQSLEAAMKELGVDGKACLLRTICELQESPVAEWTFAGELITHFLTPKEGNYDFLSDYQQARQLGAEAGGRQRCRAAYSECPLSVFNFIPDMLGEDVLLPLGNITNSLG</sequence>
<accession>A0A6A4W863</accession>
<dbReference type="SMART" id="SM00718">
    <property type="entry name" value="DM4_12"/>
    <property type="match status" value="1"/>
</dbReference>
<dbReference type="InterPro" id="IPR006631">
    <property type="entry name" value="DM4_12"/>
</dbReference>
<dbReference type="EMBL" id="VIIS01001325">
    <property type="protein sequence ID" value="KAF0299860.1"/>
    <property type="molecule type" value="Genomic_DNA"/>
</dbReference>
<dbReference type="PANTHER" id="PTHR21398">
    <property type="entry name" value="AGAP007094-PA"/>
    <property type="match status" value="1"/>
</dbReference>
<dbReference type="OrthoDB" id="6364863at2759"/>
<keyword evidence="2" id="KW-1185">Reference proteome</keyword>
<gene>
    <name evidence="1" type="ORF">FJT64_003394</name>
</gene>
<name>A0A6A4W863_AMPAM</name>
<organism evidence="1 2">
    <name type="scientific">Amphibalanus amphitrite</name>
    <name type="common">Striped barnacle</name>
    <name type="synonym">Balanus amphitrite</name>
    <dbReference type="NCBI Taxonomy" id="1232801"/>
    <lineage>
        <taxon>Eukaryota</taxon>
        <taxon>Metazoa</taxon>
        <taxon>Ecdysozoa</taxon>
        <taxon>Arthropoda</taxon>
        <taxon>Crustacea</taxon>
        <taxon>Multicrustacea</taxon>
        <taxon>Cirripedia</taxon>
        <taxon>Thoracica</taxon>
        <taxon>Thoracicalcarea</taxon>
        <taxon>Balanomorpha</taxon>
        <taxon>Balanoidea</taxon>
        <taxon>Balanidae</taxon>
        <taxon>Amphibalaninae</taxon>
        <taxon>Amphibalanus</taxon>
    </lineage>
</organism>